<organism evidence="1 2">
    <name type="scientific">Diaphorina citri</name>
    <name type="common">Asian citrus psyllid</name>
    <dbReference type="NCBI Taxonomy" id="121845"/>
    <lineage>
        <taxon>Eukaryota</taxon>
        <taxon>Metazoa</taxon>
        <taxon>Ecdysozoa</taxon>
        <taxon>Arthropoda</taxon>
        <taxon>Hexapoda</taxon>
        <taxon>Insecta</taxon>
        <taxon>Pterygota</taxon>
        <taxon>Neoptera</taxon>
        <taxon>Paraneoptera</taxon>
        <taxon>Hemiptera</taxon>
        <taxon>Sternorrhyncha</taxon>
        <taxon>Psylloidea</taxon>
        <taxon>Psyllidae</taxon>
        <taxon>Diaphorininae</taxon>
        <taxon>Diaphorina</taxon>
    </lineage>
</organism>
<accession>A0A3Q0JKS7</accession>
<keyword evidence="1" id="KW-1185">Reference proteome</keyword>
<dbReference type="AlphaFoldDB" id="A0A3Q0JKS7"/>
<protein>
    <submittedName>
        <fullName evidence="2">Uncharacterized protein LOC113473738</fullName>
    </submittedName>
</protein>
<dbReference type="KEGG" id="dci:113473738"/>
<dbReference type="PaxDb" id="121845-A0A3Q0JKS7"/>
<gene>
    <name evidence="2" type="primary">LOC113473738</name>
</gene>
<dbReference type="GeneID" id="113473738"/>
<proteinExistence type="predicted"/>
<dbReference type="RefSeq" id="XP_026689004.1">
    <property type="nucleotide sequence ID" value="XM_026833203.1"/>
</dbReference>
<dbReference type="Proteomes" id="UP000079169">
    <property type="component" value="Unplaced"/>
</dbReference>
<evidence type="ECO:0000313" key="2">
    <source>
        <dbReference type="RefSeq" id="XP_026689004.1"/>
    </source>
</evidence>
<reference evidence="2" key="1">
    <citation type="submission" date="2025-08" db="UniProtKB">
        <authorList>
            <consortium name="RefSeq"/>
        </authorList>
    </citation>
    <scope>IDENTIFICATION</scope>
</reference>
<sequence length="252" mass="28973">MTENIEMNMNPFEIQLDVEENEEGTKEDFTENNEKQPVKTFSDLKILLQVMKKHFSSKCPDCIDVLYDTMLRTATSAFNVNPCPILNQCCEDCYDFFRELLIRDSLTGSSYCIPGRRPNSQNCTFCRPCCSTKCNMRPRNCTCSCRVPCCKRNPKPICCSRTSIKCRPSISCCTESKRKSKSSKKNNSKCSLLADKYKPKSVLIAKQKFLKKEIERVKQHICQCSICCDAIRKNDISIQTKPDDDKEIQRVD</sequence>
<evidence type="ECO:0000313" key="1">
    <source>
        <dbReference type="Proteomes" id="UP000079169"/>
    </source>
</evidence>
<name>A0A3Q0JKS7_DIACI</name>